<dbReference type="Proteomes" id="UP000465112">
    <property type="component" value="Chromosome 3"/>
</dbReference>
<sequence length="92" mass="10270">MGVLDYAEKGRHRWFLNINEAATESKRAVFPERMPLPFGKPQGGLTRFCLGWNSRKEKLDLTFSLPETAAVPPPPDILVISTELLESEAAQS</sequence>
<evidence type="ECO:0000313" key="2">
    <source>
        <dbReference type="Proteomes" id="UP000465112"/>
    </source>
</evidence>
<evidence type="ECO:0000313" key="1">
    <source>
        <dbReference type="EMBL" id="KAF1392801.1"/>
    </source>
</evidence>
<accession>A0A6A5EU03</accession>
<dbReference type="AlphaFoldDB" id="A0A6A5EU03"/>
<proteinExistence type="predicted"/>
<dbReference type="EMBL" id="VHII01000003">
    <property type="protein sequence ID" value="KAF1392801.1"/>
    <property type="molecule type" value="Genomic_DNA"/>
</dbReference>
<comment type="caution">
    <text evidence="1">The sequence shown here is derived from an EMBL/GenBank/DDBJ whole genome shotgun (WGS) entry which is preliminary data.</text>
</comment>
<gene>
    <name evidence="1" type="ORF">PFLUV_G00031820</name>
</gene>
<name>A0A6A5EU03_PERFL</name>
<organism evidence="1 2">
    <name type="scientific">Perca fluviatilis</name>
    <name type="common">European perch</name>
    <dbReference type="NCBI Taxonomy" id="8168"/>
    <lineage>
        <taxon>Eukaryota</taxon>
        <taxon>Metazoa</taxon>
        <taxon>Chordata</taxon>
        <taxon>Craniata</taxon>
        <taxon>Vertebrata</taxon>
        <taxon>Euteleostomi</taxon>
        <taxon>Actinopterygii</taxon>
        <taxon>Neopterygii</taxon>
        <taxon>Teleostei</taxon>
        <taxon>Neoteleostei</taxon>
        <taxon>Acanthomorphata</taxon>
        <taxon>Eupercaria</taxon>
        <taxon>Perciformes</taxon>
        <taxon>Percoidei</taxon>
        <taxon>Percidae</taxon>
        <taxon>Percinae</taxon>
        <taxon>Perca</taxon>
    </lineage>
</organism>
<keyword evidence="2" id="KW-1185">Reference proteome</keyword>
<protein>
    <submittedName>
        <fullName evidence="1">Uncharacterized protein</fullName>
    </submittedName>
</protein>
<reference evidence="1 2" key="1">
    <citation type="submission" date="2019-06" db="EMBL/GenBank/DDBJ databases">
        <title>A chromosome-scale genome assembly of the European perch, Perca fluviatilis.</title>
        <authorList>
            <person name="Roques C."/>
            <person name="Zahm M."/>
            <person name="Cabau C."/>
            <person name="Klopp C."/>
            <person name="Bouchez O."/>
            <person name="Donnadieu C."/>
            <person name="Kuhl H."/>
            <person name="Gislard M."/>
            <person name="Guendouz S."/>
            <person name="Journot L."/>
            <person name="Haffray P."/>
            <person name="Bestin A."/>
            <person name="Morvezen R."/>
            <person name="Feron R."/>
            <person name="Wen M."/>
            <person name="Jouanno E."/>
            <person name="Herpin A."/>
            <person name="Schartl M."/>
            <person name="Postlethwait J."/>
            <person name="Schaerlinger B."/>
            <person name="Chardard D."/>
            <person name="Lecocq T."/>
            <person name="Poncet C."/>
            <person name="Jaffrelo L."/>
            <person name="Lampietro C."/>
            <person name="Guiguen Y."/>
        </authorList>
    </citation>
    <scope>NUCLEOTIDE SEQUENCE [LARGE SCALE GENOMIC DNA]</scope>
    <source>
        <tissue evidence="1">Blood</tissue>
    </source>
</reference>